<feature type="domain" description="Peptidase M13 N-terminal" evidence="9">
    <location>
        <begin position="54"/>
        <end position="426"/>
    </location>
</feature>
<dbReference type="InterPro" id="IPR042089">
    <property type="entry name" value="Peptidase_M13_dom_2"/>
</dbReference>
<dbReference type="RefSeq" id="WP_329415567.1">
    <property type="nucleotide sequence ID" value="NZ_CP109441.1"/>
</dbReference>
<name>A0ABZ1Z9L3_9NOCA</name>
<evidence type="ECO:0000256" key="4">
    <source>
        <dbReference type="ARBA" id="ARBA00022723"/>
    </source>
</evidence>
<dbReference type="PRINTS" id="PR00786">
    <property type="entry name" value="NEPRILYSIN"/>
</dbReference>
<keyword evidence="7" id="KW-0482">Metalloprotease</keyword>
<dbReference type="Gene3D" id="3.40.390.10">
    <property type="entry name" value="Collagenase (Catalytic Domain)"/>
    <property type="match status" value="1"/>
</dbReference>
<dbReference type="Pfam" id="PF01431">
    <property type="entry name" value="Peptidase_M13"/>
    <property type="match status" value="1"/>
</dbReference>
<evidence type="ECO:0000256" key="3">
    <source>
        <dbReference type="ARBA" id="ARBA00022670"/>
    </source>
</evidence>
<evidence type="ECO:0000256" key="7">
    <source>
        <dbReference type="ARBA" id="ARBA00023049"/>
    </source>
</evidence>
<evidence type="ECO:0000256" key="5">
    <source>
        <dbReference type="ARBA" id="ARBA00022801"/>
    </source>
</evidence>
<gene>
    <name evidence="10" type="ORF">OG563_22740</name>
</gene>
<evidence type="ECO:0000256" key="6">
    <source>
        <dbReference type="ARBA" id="ARBA00022833"/>
    </source>
</evidence>
<keyword evidence="6" id="KW-0862">Zinc</keyword>
<evidence type="ECO:0000256" key="2">
    <source>
        <dbReference type="ARBA" id="ARBA00007357"/>
    </source>
</evidence>
<sequence>MTSTGRLGQLDRRAFLIALGVVPAAVALVSCSKDEHSVQLTGVEMGGADEAIRPQDDLYRHVNGTWLREYQLPPDKAAVGAISDASDRTLDQLREIIEGIKDPKPGSEAQQIRDLYDARLDEAAFETLGMTPLTDLFAKIDGAATKPDLAKVMAELPIAGLIGIGVGIDRKDSNAYIPTVSQSGITLSEQYYRKPEYAKQLAGYKTYLEKMSVGAGLADPAGIAQRMLDLETKIAAAHWDSVRNRNTDATYNVMSWHDLVALGPQFDWDPWMAGNTDRPRSLFDKLVVAQPSFVTAAAQLWADTDIALWREFLRVNVIAEYARFLPKAIRDARFEFVGKVLSGIEERPETWKSGVGVVNDNLGDQLGKLYVDKHFPPAAKDRAKEMVADLMAAYRENFTNSTWMSKPTRDASIVKLDKIEARIGYPDKWDDYSALKITRGKLIESLRAVNAFESKKAFNRLGTPVDKSEWGMSPQTVNAYYSPTSNQITFPAAYLQPPFFDKDATTAVNYGAVGATIGHEIGHGFDDQGRKYDASGNRSDWWTPEDLAAFEAKTKQLIDQFDVLVPEGLDPKYHVDGALTVGENLADLRGLQIAVEAYRIAAKRGGIDPDYQQLFFSYARSWREKQTEESTISLLQDVHAPNEFRCNQIVRNIAQFYNTFAVKEGDKLFLPENQRITL</sequence>
<evidence type="ECO:0000313" key="11">
    <source>
        <dbReference type="Proteomes" id="UP001432062"/>
    </source>
</evidence>
<evidence type="ECO:0000256" key="1">
    <source>
        <dbReference type="ARBA" id="ARBA00001947"/>
    </source>
</evidence>
<dbReference type="Pfam" id="PF05649">
    <property type="entry name" value="Peptidase_M13_N"/>
    <property type="match status" value="1"/>
</dbReference>
<dbReference type="PANTHER" id="PTHR11733:SF167">
    <property type="entry name" value="FI17812P1-RELATED"/>
    <property type="match status" value="1"/>
</dbReference>
<dbReference type="EMBL" id="CP109441">
    <property type="protein sequence ID" value="WUV50765.1"/>
    <property type="molecule type" value="Genomic_DNA"/>
</dbReference>
<dbReference type="CDD" id="cd08662">
    <property type="entry name" value="M13"/>
    <property type="match status" value="1"/>
</dbReference>
<dbReference type="InterPro" id="IPR008753">
    <property type="entry name" value="Peptidase_M13_N"/>
</dbReference>
<evidence type="ECO:0000259" key="9">
    <source>
        <dbReference type="Pfam" id="PF05649"/>
    </source>
</evidence>
<dbReference type="PROSITE" id="PS51885">
    <property type="entry name" value="NEPRILYSIN"/>
    <property type="match status" value="1"/>
</dbReference>
<evidence type="ECO:0000313" key="10">
    <source>
        <dbReference type="EMBL" id="WUV50765.1"/>
    </source>
</evidence>
<comment type="similarity">
    <text evidence="2">Belongs to the peptidase M13 family.</text>
</comment>
<dbReference type="InterPro" id="IPR024079">
    <property type="entry name" value="MetalloPept_cat_dom_sf"/>
</dbReference>
<dbReference type="InterPro" id="IPR018497">
    <property type="entry name" value="Peptidase_M13_C"/>
</dbReference>
<feature type="domain" description="Peptidase M13 C-terminal" evidence="8">
    <location>
        <begin position="478"/>
        <end position="675"/>
    </location>
</feature>
<organism evidence="10 11">
    <name type="scientific">Nocardia vinacea</name>
    <dbReference type="NCBI Taxonomy" id="96468"/>
    <lineage>
        <taxon>Bacteria</taxon>
        <taxon>Bacillati</taxon>
        <taxon>Actinomycetota</taxon>
        <taxon>Actinomycetes</taxon>
        <taxon>Mycobacteriales</taxon>
        <taxon>Nocardiaceae</taxon>
        <taxon>Nocardia</taxon>
    </lineage>
</organism>
<keyword evidence="4" id="KW-0479">Metal-binding</keyword>
<protein>
    <submittedName>
        <fullName evidence="10">M13 family metallopeptidase</fullName>
    </submittedName>
</protein>
<dbReference type="InterPro" id="IPR000718">
    <property type="entry name" value="Peptidase_M13"/>
</dbReference>
<dbReference type="SUPFAM" id="SSF55486">
    <property type="entry name" value="Metalloproteases ('zincins'), catalytic domain"/>
    <property type="match status" value="1"/>
</dbReference>
<keyword evidence="3" id="KW-0645">Protease</keyword>
<proteinExistence type="inferred from homology"/>
<dbReference type="PROSITE" id="PS51257">
    <property type="entry name" value="PROKAR_LIPOPROTEIN"/>
    <property type="match status" value="1"/>
</dbReference>
<dbReference type="Gene3D" id="1.10.1380.10">
    <property type="entry name" value="Neutral endopeptidase , domain2"/>
    <property type="match status" value="1"/>
</dbReference>
<keyword evidence="11" id="KW-1185">Reference proteome</keyword>
<dbReference type="Proteomes" id="UP001432062">
    <property type="component" value="Chromosome"/>
</dbReference>
<keyword evidence="5" id="KW-0378">Hydrolase</keyword>
<accession>A0ABZ1Z9L3</accession>
<reference evidence="10" key="1">
    <citation type="submission" date="2022-10" db="EMBL/GenBank/DDBJ databases">
        <title>The complete genomes of actinobacterial strains from the NBC collection.</title>
        <authorList>
            <person name="Joergensen T.S."/>
            <person name="Alvarez Arevalo M."/>
            <person name="Sterndorff E.B."/>
            <person name="Faurdal D."/>
            <person name="Vuksanovic O."/>
            <person name="Mourched A.-S."/>
            <person name="Charusanti P."/>
            <person name="Shaw S."/>
            <person name="Blin K."/>
            <person name="Weber T."/>
        </authorList>
    </citation>
    <scope>NUCLEOTIDE SEQUENCE</scope>
    <source>
        <strain evidence="10">NBC_01482</strain>
    </source>
</reference>
<evidence type="ECO:0000259" key="8">
    <source>
        <dbReference type="Pfam" id="PF01431"/>
    </source>
</evidence>
<comment type="cofactor">
    <cofactor evidence="1">
        <name>Zn(2+)</name>
        <dbReference type="ChEBI" id="CHEBI:29105"/>
    </cofactor>
</comment>
<dbReference type="PANTHER" id="PTHR11733">
    <property type="entry name" value="ZINC METALLOPROTEASE FAMILY M13 NEPRILYSIN-RELATED"/>
    <property type="match status" value="1"/>
</dbReference>